<dbReference type="EMBL" id="AXZF01000107">
    <property type="protein sequence ID" value="ERT67808.1"/>
    <property type="molecule type" value="Genomic_DNA"/>
</dbReference>
<protein>
    <recommendedName>
        <fullName evidence="1">AAA domain-containing protein</fullName>
    </recommendedName>
</protein>
<accession>U7VAJ1</accession>
<keyword evidence="3" id="KW-1185">Reference proteome</keyword>
<evidence type="ECO:0000313" key="3">
    <source>
        <dbReference type="Proteomes" id="UP000017081"/>
    </source>
</evidence>
<evidence type="ECO:0000259" key="1">
    <source>
        <dbReference type="Pfam" id="PF13614"/>
    </source>
</evidence>
<dbReference type="CDD" id="cd02042">
    <property type="entry name" value="ParAB_family"/>
    <property type="match status" value="1"/>
</dbReference>
<feature type="domain" description="AAA" evidence="1">
    <location>
        <begin position="133"/>
        <end position="282"/>
    </location>
</feature>
<dbReference type="PANTHER" id="PTHR13696:SF52">
    <property type="entry name" value="PARA FAMILY PROTEIN CT_582"/>
    <property type="match status" value="1"/>
</dbReference>
<dbReference type="Proteomes" id="UP000017081">
    <property type="component" value="Unassembled WGS sequence"/>
</dbReference>
<dbReference type="PATRIC" id="fig|1319815.3.peg.2183"/>
<dbReference type="eggNOG" id="COG1192">
    <property type="taxonomic scope" value="Bacteria"/>
</dbReference>
<gene>
    <name evidence="2" type="ORF">HMPREF0202_02272</name>
</gene>
<name>U7VAJ1_9FUSO</name>
<evidence type="ECO:0000313" key="2">
    <source>
        <dbReference type="EMBL" id="ERT67808.1"/>
    </source>
</evidence>
<dbReference type="InterPro" id="IPR027417">
    <property type="entry name" value="P-loop_NTPase"/>
</dbReference>
<dbReference type="SUPFAM" id="SSF52540">
    <property type="entry name" value="P-loop containing nucleoside triphosphate hydrolases"/>
    <property type="match status" value="1"/>
</dbReference>
<dbReference type="AlphaFoldDB" id="U7VAJ1"/>
<dbReference type="InterPro" id="IPR050678">
    <property type="entry name" value="DNA_Partitioning_ATPase"/>
</dbReference>
<dbReference type="STRING" id="1319815.HMPREF0202_02272"/>
<dbReference type="HOGENOM" id="CLU_058206_0_0_0"/>
<dbReference type="Gene3D" id="3.40.50.300">
    <property type="entry name" value="P-loop containing nucleotide triphosphate hydrolases"/>
    <property type="match status" value="1"/>
</dbReference>
<proteinExistence type="predicted"/>
<reference evidence="2 3" key="1">
    <citation type="submission" date="2013-08" db="EMBL/GenBank/DDBJ databases">
        <authorList>
            <person name="Weinstock G."/>
            <person name="Sodergren E."/>
            <person name="Wylie T."/>
            <person name="Fulton L."/>
            <person name="Fulton R."/>
            <person name="Fronick C."/>
            <person name="O'Laughlin M."/>
            <person name="Godfrey J."/>
            <person name="Miner T."/>
            <person name="Herter B."/>
            <person name="Appelbaum E."/>
            <person name="Cordes M."/>
            <person name="Lek S."/>
            <person name="Wollam A."/>
            <person name="Pepin K.H."/>
            <person name="Palsikar V.B."/>
            <person name="Mitreva M."/>
            <person name="Wilson R.K."/>
        </authorList>
    </citation>
    <scope>NUCLEOTIDE SEQUENCE [LARGE SCALE GENOMIC DNA]</scope>
    <source>
        <strain evidence="2 3">ATCC BAA-474</strain>
    </source>
</reference>
<sequence length="363" mass="41017">MIKKLSFSYKKDGRLNGCRLNLSKDILNFLSITEENNNIIFEYKNDEIILKYGKTLVEQEQKTENGKILLLIKNYKVKFDKVGKYKSPKLVIPLPIINSLGLTEEKKDVVITLLDDAVSIKPNVEGKVDRKGKVYTIKVNKGGVGKTFLTVQLSVGLSLIGKKVLILTSDSQNNVLDYTAPQEHKPIFDSGLKAFVKGEDGDIVRIRENVDFIPLEDSKFSTTFLNNLPKFIEKMKIEYDFVLIDSIPTMKLDTIFVECSDKVIIPCFCDRVTVEGVINVVEEAGIDKVFSIIVNKYRNTTNQNKYLNDLKNVLGETTILLPEPIKELSQIETLLEKGKSVWETNSKGLQEVQDSLIEVIKGM</sequence>
<dbReference type="InterPro" id="IPR025669">
    <property type="entry name" value="AAA_dom"/>
</dbReference>
<comment type="caution">
    <text evidence="2">The sequence shown here is derived from an EMBL/GenBank/DDBJ whole genome shotgun (WGS) entry which is preliminary data.</text>
</comment>
<dbReference type="Pfam" id="PF13614">
    <property type="entry name" value="AAA_31"/>
    <property type="match status" value="1"/>
</dbReference>
<dbReference type="PANTHER" id="PTHR13696">
    <property type="entry name" value="P-LOOP CONTAINING NUCLEOSIDE TRIPHOSPHATE HYDROLASE"/>
    <property type="match status" value="1"/>
</dbReference>
<organism evidence="2 3">
    <name type="scientific">Cetobacterium somerae ATCC BAA-474</name>
    <dbReference type="NCBI Taxonomy" id="1319815"/>
    <lineage>
        <taxon>Bacteria</taxon>
        <taxon>Fusobacteriati</taxon>
        <taxon>Fusobacteriota</taxon>
        <taxon>Fusobacteriia</taxon>
        <taxon>Fusobacteriales</taxon>
        <taxon>Fusobacteriaceae</taxon>
        <taxon>Cetobacterium</taxon>
    </lineage>
</organism>
<dbReference type="RefSeq" id="WP_023051804.1">
    <property type="nucleotide sequence ID" value="NZ_CP173060.2"/>
</dbReference>